<dbReference type="InterPro" id="IPR018060">
    <property type="entry name" value="HTH_AraC"/>
</dbReference>
<dbReference type="Pfam" id="PF12833">
    <property type="entry name" value="HTH_18"/>
    <property type="match status" value="1"/>
</dbReference>
<dbReference type="AlphaFoldDB" id="A0AAE6JGI0"/>
<evidence type="ECO:0000259" key="4">
    <source>
        <dbReference type="PROSITE" id="PS01124"/>
    </source>
</evidence>
<evidence type="ECO:0000313" key="6">
    <source>
        <dbReference type="EMBL" id="QTE52494.1"/>
    </source>
</evidence>
<evidence type="ECO:0000313" key="5">
    <source>
        <dbReference type="EMBL" id="QEM04988.1"/>
    </source>
</evidence>
<dbReference type="Gene3D" id="1.10.10.60">
    <property type="entry name" value="Homeodomain-like"/>
    <property type="match status" value="2"/>
</dbReference>
<dbReference type="EMBL" id="CP071880">
    <property type="protein sequence ID" value="QTE52494.1"/>
    <property type="molecule type" value="Genomic_DNA"/>
</dbReference>
<dbReference type="GO" id="GO:0043565">
    <property type="term" value="F:sequence-specific DNA binding"/>
    <property type="evidence" value="ECO:0007669"/>
    <property type="project" value="InterPro"/>
</dbReference>
<dbReference type="RefSeq" id="WP_112654569.1">
    <property type="nucleotide sequence ID" value="NZ_CP043451.1"/>
</dbReference>
<dbReference type="PANTHER" id="PTHR43280">
    <property type="entry name" value="ARAC-FAMILY TRANSCRIPTIONAL REGULATOR"/>
    <property type="match status" value="1"/>
</dbReference>
<dbReference type="Proteomes" id="UP000250557">
    <property type="component" value="Chromosome"/>
</dbReference>
<sequence>MSKEVRHIKTVSQYHQLLGLPMPDHPHFSVVEMNTVRPPEMDGGFVLSYGFYIIFLKRDPEGKFKYRYGQRSFDLAVSAAEQENDFEASKLFFMSPGQVLAIENNNPEASAISGWMILVHPDFLWKTTLARTISRHEFFHYSVSESLFLAPQEEQKVLSIIRSIQEEYRSKIDKYSQDVVIAELELLFTYAERFYNRQFVTRKITNHGILEKLEAALDAWFTNDDLLKSGLPTVQYISDKLHISPNYLRSLLKSFTGLNTQEHIHNKLIEKAKEKLAMTDLSVSQIAYELGFGHPTSFSKLFKNKTSFSPAAFRDSL</sequence>
<feature type="domain" description="HTH araC/xylS-type" evidence="4">
    <location>
        <begin position="211"/>
        <end position="316"/>
    </location>
</feature>
<proteinExistence type="predicted"/>
<evidence type="ECO:0000256" key="1">
    <source>
        <dbReference type="ARBA" id="ARBA00023015"/>
    </source>
</evidence>
<dbReference type="GO" id="GO:0003700">
    <property type="term" value="F:DNA-binding transcription factor activity"/>
    <property type="evidence" value="ECO:0007669"/>
    <property type="project" value="InterPro"/>
</dbReference>
<evidence type="ECO:0000313" key="8">
    <source>
        <dbReference type="Proteomes" id="UP000663940"/>
    </source>
</evidence>
<dbReference type="SUPFAM" id="SSF46689">
    <property type="entry name" value="Homeodomain-like"/>
    <property type="match status" value="1"/>
</dbReference>
<reference evidence="6 8" key="2">
    <citation type="submission" date="2021-03" db="EMBL/GenBank/DDBJ databases">
        <title>Mucilaginibacter strains isolated from gold and copper mining confer multi heavy-metal resistance.</title>
        <authorList>
            <person name="Li Y."/>
        </authorList>
    </citation>
    <scope>NUCLEOTIDE SEQUENCE [LARGE SCALE GENOMIC DNA]</scope>
    <source>
        <strain evidence="6 8">P2-4</strain>
    </source>
</reference>
<organism evidence="5 7">
    <name type="scientific">Mucilaginibacter rubeus</name>
    <dbReference type="NCBI Taxonomy" id="2027860"/>
    <lineage>
        <taxon>Bacteria</taxon>
        <taxon>Pseudomonadati</taxon>
        <taxon>Bacteroidota</taxon>
        <taxon>Sphingobacteriia</taxon>
        <taxon>Sphingobacteriales</taxon>
        <taxon>Sphingobacteriaceae</taxon>
        <taxon>Mucilaginibacter</taxon>
    </lineage>
</organism>
<accession>A0AAE6JGI0</accession>
<dbReference type="PANTHER" id="PTHR43280:SF32">
    <property type="entry name" value="TRANSCRIPTIONAL REGULATORY PROTEIN"/>
    <property type="match status" value="1"/>
</dbReference>
<dbReference type="InterPro" id="IPR009057">
    <property type="entry name" value="Homeodomain-like_sf"/>
</dbReference>
<gene>
    <name evidence="5" type="ORF">DIU31_016240</name>
    <name evidence="6" type="ORF">J3L21_11250</name>
</gene>
<reference evidence="5 7" key="1">
    <citation type="submission" date="2019-08" db="EMBL/GenBank/DDBJ databases">
        <title>Comparative genome analysis confer to the adaptation heavy metal polluted environment.</title>
        <authorList>
            <person name="Li Y."/>
        </authorList>
    </citation>
    <scope>NUCLEOTIDE SEQUENCE [LARGE SCALE GENOMIC DNA]</scope>
    <source>
        <strain evidence="5 7">P2</strain>
    </source>
</reference>
<dbReference type="PROSITE" id="PS01124">
    <property type="entry name" value="HTH_ARAC_FAMILY_2"/>
    <property type="match status" value="1"/>
</dbReference>
<keyword evidence="2" id="KW-0238">DNA-binding</keyword>
<dbReference type="EMBL" id="CP043451">
    <property type="protein sequence ID" value="QEM04988.1"/>
    <property type="molecule type" value="Genomic_DNA"/>
</dbReference>
<evidence type="ECO:0000256" key="3">
    <source>
        <dbReference type="ARBA" id="ARBA00023163"/>
    </source>
</evidence>
<protein>
    <submittedName>
        <fullName evidence="5">Helix-turn-helix transcriptional regulator</fullName>
    </submittedName>
</protein>
<name>A0AAE6JGI0_9SPHI</name>
<keyword evidence="8" id="KW-1185">Reference proteome</keyword>
<dbReference type="SMART" id="SM00342">
    <property type="entry name" value="HTH_ARAC"/>
    <property type="match status" value="1"/>
</dbReference>
<dbReference type="Proteomes" id="UP000663940">
    <property type="component" value="Chromosome"/>
</dbReference>
<evidence type="ECO:0000256" key="2">
    <source>
        <dbReference type="ARBA" id="ARBA00023125"/>
    </source>
</evidence>
<keyword evidence="1" id="KW-0805">Transcription regulation</keyword>
<evidence type="ECO:0000313" key="7">
    <source>
        <dbReference type="Proteomes" id="UP000250557"/>
    </source>
</evidence>
<keyword evidence="3" id="KW-0804">Transcription</keyword>